<evidence type="ECO:0000256" key="1">
    <source>
        <dbReference type="SAM" id="MobiDB-lite"/>
    </source>
</evidence>
<evidence type="ECO:0000313" key="2">
    <source>
        <dbReference type="EMBL" id="KAK3911671.1"/>
    </source>
</evidence>
<proteinExistence type="predicted"/>
<dbReference type="PANTHER" id="PTHR46579:SF1">
    <property type="entry name" value="F5_8 TYPE C DOMAIN-CONTAINING PROTEIN"/>
    <property type="match status" value="1"/>
</dbReference>
<feature type="non-terminal residue" evidence="2">
    <location>
        <position position="1"/>
    </location>
</feature>
<dbReference type="Proteomes" id="UP001219518">
    <property type="component" value="Unassembled WGS sequence"/>
</dbReference>
<gene>
    <name evidence="2" type="ORF">KUF71_021332</name>
</gene>
<reference evidence="2" key="1">
    <citation type="submission" date="2021-07" db="EMBL/GenBank/DDBJ databases">
        <authorList>
            <person name="Catto M.A."/>
            <person name="Jacobson A."/>
            <person name="Kennedy G."/>
            <person name="Labadie P."/>
            <person name="Hunt B.G."/>
            <person name="Srinivasan R."/>
        </authorList>
    </citation>
    <scope>NUCLEOTIDE SEQUENCE</scope>
    <source>
        <strain evidence="2">PL_HMW_Pooled</strain>
        <tissue evidence="2">Head</tissue>
    </source>
</reference>
<dbReference type="PANTHER" id="PTHR46579">
    <property type="entry name" value="F5/8 TYPE C DOMAIN-CONTAINING PROTEIN-RELATED"/>
    <property type="match status" value="1"/>
</dbReference>
<feature type="compositionally biased region" description="Polar residues" evidence="1">
    <location>
        <begin position="229"/>
        <end position="242"/>
    </location>
</feature>
<reference evidence="2" key="2">
    <citation type="journal article" date="2023" name="BMC Genomics">
        <title>Pest status, molecular evolution, and epigenetic factors derived from the genome assembly of Frankliniella fusca, a thysanopteran phytovirus vector.</title>
        <authorList>
            <person name="Catto M.A."/>
            <person name="Labadie P.E."/>
            <person name="Jacobson A.L."/>
            <person name="Kennedy G.G."/>
            <person name="Srinivasan R."/>
            <person name="Hunt B.G."/>
        </authorList>
    </citation>
    <scope>NUCLEOTIDE SEQUENCE</scope>
    <source>
        <strain evidence="2">PL_HMW_Pooled</strain>
    </source>
</reference>
<protein>
    <submittedName>
        <fullName evidence="2">Paternally-expressed gene 3 protein</fullName>
    </submittedName>
</protein>
<name>A0AAE1GZP6_9NEOP</name>
<feature type="compositionally biased region" description="Acidic residues" evidence="1">
    <location>
        <begin position="354"/>
        <end position="367"/>
    </location>
</feature>
<feature type="region of interest" description="Disordered" evidence="1">
    <location>
        <begin position="124"/>
        <end position="153"/>
    </location>
</feature>
<keyword evidence="3" id="KW-1185">Reference proteome</keyword>
<sequence length="1118" mass="126035">TNVVGTDSKKPANGHCLSQPQFPNCSVQVGADSNEPSELVHGTGYVSAGDSFNSSQQDVQIDSNISSVVDLVASNAEGSCIDDSVSSGPTAAEHETSWSRNSFQCSQEELPFESDISSVVDVPASNAERSCNDDSLSSEPTAAEHETSWSRNSFNCSQEELPFESDISSVVDVPASNAERFCNDNTVNSELTAAEHETSWSRNSFQCSQEELPFESDISSVVDAPASNAERSCNDDTVSNGPTAAAHDTSSTCNSSQCSQEELPFESDFSLAWNVITPNFDSSFNLKSEIEEAVLDVSIPATSSPVPSDDSEDDNESDLDWDHDKSDLRVAFLDHEEDPDNPDEPNLARNPPDPDPDGDDSGGDDDGNSNASSSSDSDGSDFEDGPTFNFNHQSLTTVMRFSRYTYVKEMLFMQLALSIANNWTYKALMQQLRVLNKSLNNSYFPEHTKSLWRRLLYTGNCMKSYAFCNRCGRSLGARDRLQEIVQCRCGFEAPRNKVKWFVSVSIKKQLEFIFSLPGMGENMQYRQNRMKLNPDNIEEIFDGAAFKAMEENNGFFSSPWNFGYVFFLDGFCEGKNAHLEAWPILLRLVDRPPNMRQKYMILAGFWIDSTYPNMKTFLKPFVQQANHLSAVGINWRPNGVEVNSKLAPLCMCVDYKARPPILSQRQYNSANGCFLCDNRGIYANGSWRYPALPHPDVPPGVLRTDENVRADMRTAHRTGRVTRGYYGKSQLLRLMHFRICTGNAIDNLHVIFERVAPVHTNYLLRKGQMPIVEKERRINHRLLTFKPPSCIARTPYDFCKRAKYKANEWRNWVLHYSVPCLQDLGIPVRYLEHWQMLSYGVFLLSQDTIAPREIDIAEGLLTRYVQLYEEFYGLGAMSPCIHLMGHLAGMVRNWGPLHAYTTFNFESYNQKLLAKIQSPKDAVKQVVTRHLLQLCVSAACNHQQPNISEEIRQELLSILTKPRRENVHLFDEVNLLGEGVQRRVTEEEAACLAAEGFECRGYTEYHRVLLKRNIEVHSTEYNPARLHNDSSIYTFHNTFCKVNKIVTFHHGVEEICGMFVTELNVDIPFNHARHVARVLQNGHLLHFIRHSQVKNSAVLVTVLGVEMLSSVPSNYDFD</sequence>
<feature type="region of interest" description="Disordered" evidence="1">
    <location>
        <begin position="335"/>
        <end position="388"/>
    </location>
</feature>
<comment type="caution">
    <text evidence="2">The sequence shown here is derived from an EMBL/GenBank/DDBJ whole genome shotgun (WGS) entry which is preliminary data.</text>
</comment>
<dbReference type="AlphaFoldDB" id="A0AAE1GZP6"/>
<feature type="compositionally biased region" description="Low complexity" evidence="1">
    <location>
        <begin position="368"/>
        <end position="377"/>
    </location>
</feature>
<feature type="compositionally biased region" description="Acidic residues" evidence="1">
    <location>
        <begin position="309"/>
        <end position="319"/>
    </location>
</feature>
<organism evidence="2 3">
    <name type="scientific">Frankliniella fusca</name>
    <dbReference type="NCBI Taxonomy" id="407009"/>
    <lineage>
        <taxon>Eukaryota</taxon>
        <taxon>Metazoa</taxon>
        <taxon>Ecdysozoa</taxon>
        <taxon>Arthropoda</taxon>
        <taxon>Hexapoda</taxon>
        <taxon>Insecta</taxon>
        <taxon>Pterygota</taxon>
        <taxon>Neoptera</taxon>
        <taxon>Paraneoptera</taxon>
        <taxon>Thysanoptera</taxon>
        <taxon>Terebrantia</taxon>
        <taxon>Thripoidea</taxon>
        <taxon>Thripidae</taxon>
        <taxon>Frankliniella</taxon>
    </lineage>
</organism>
<evidence type="ECO:0000313" key="3">
    <source>
        <dbReference type="Proteomes" id="UP001219518"/>
    </source>
</evidence>
<feature type="region of interest" description="Disordered" evidence="1">
    <location>
        <begin position="227"/>
        <end position="257"/>
    </location>
</feature>
<accession>A0AAE1GZP6</accession>
<dbReference type="EMBL" id="JAHWGI010000284">
    <property type="protein sequence ID" value="KAK3911671.1"/>
    <property type="molecule type" value="Genomic_DNA"/>
</dbReference>
<feature type="compositionally biased region" description="Polar residues" evidence="1">
    <location>
        <begin position="127"/>
        <end position="140"/>
    </location>
</feature>
<feature type="region of interest" description="Disordered" evidence="1">
    <location>
        <begin position="79"/>
        <end position="102"/>
    </location>
</feature>
<feature type="region of interest" description="Disordered" evidence="1">
    <location>
        <begin position="300"/>
        <end position="322"/>
    </location>
</feature>